<organism evidence="1 2">
    <name type="scientific">Propioniciclava sinopodophylli</name>
    <dbReference type="NCBI Taxonomy" id="1837344"/>
    <lineage>
        <taxon>Bacteria</taxon>
        <taxon>Bacillati</taxon>
        <taxon>Actinomycetota</taxon>
        <taxon>Actinomycetes</taxon>
        <taxon>Propionibacteriales</taxon>
        <taxon>Propionibacteriaceae</taxon>
        <taxon>Propioniciclava</taxon>
    </lineage>
</organism>
<accession>A0A4Q9KB66</accession>
<sequence>MHELRGRLSLLDPTAGDALKVIEYFDRLVASQVSIETLVRGAATLAHVNAGYNSPTRLVRFLAGGLQGPETDSTGPWTLANAGYRALRVGPGCR</sequence>
<reference evidence="1 2" key="1">
    <citation type="submission" date="2019-01" db="EMBL/GenBank/DDBJ databases">
        <title>Lactibacter flavus gen. nov., sp. nov., a novel bacterium of the family Propionibacteriaceae isolated from raw milk and dairy products.</title>
        <authorList>
            <person name="Huptas C."/>
            <person name="Wenning M."/>
            <person name="Breitenwieser F."/>
            <person name="Doll E."/>
            <person name="Von Neubeck M."/>
            <person name="Busse H.-J."/>
            <person name="Scherer S."/>
        </authorList>
    </citation>
    <scope>NUCLEOTIDE SEQUENCE [LARGE SCALE GENOMIC DNA]</scope>
    <source>
        <strain evidence="1 2">KCTC 33808</strain>
    </source>
</reference>
<proteinExistence type="predicted"/>
<dbReference type="AlphaFoldDB" id="A0A4Q9KB66"/>
<dbReference type="EMBL" id="SDMQ01000017">
    <property type="protein sequence ID" value="TBT82779.1"/>
    <property type="molecule type" value="Genomic_DNA"/>
</dbReference>
<protein>
    <submittedName>
        <fullName evidence="1">Uncharacterized protein</fullName>
    </submittedName>
</protein>
<dbReference type="OrthoDB" id="5051269at2"/>
<evidence type="ECO:0000313" key="2">
    <source>
        <dbReference type="Proteomes" id="UP000292373"/>
    </source>
</evidence>
<dbReference type="RefSeq" id="WP_131169784.1">
    <property type="nucleotide sequence ID" value="NZ_SDMQ01000017.1"/>
</dbReference>
<keyword evidence="2" id="KW-1185">Reference proteome</keyword>
<dbReference type="Proteomes" id="UP000292373">
    <property type="component" value="Unassembled WGS sequence"/>
</dbReference>
<gene>
    <name evidence="1" type="ORF">ET989_13290</name>
</gene>
<comment type="caution">
    <text evidence="1">The sequence shown here is derived from an EMBL/GenBank/DDBJ whole genome shotgun (WGS) entry which is preliminary data.</text>
</comment>
<evidence type="ECO:0000313" key="1">
    <source>
        <dbReference type="EMBL" id="TBT82779.1"/>
    </source>
</evidence>
<name>A0A4Q9KB66_9ACTN</name>